<dbReference type="Pfam" id="PF05345">
    <property type="entry name" value="He_PIG"/>
    <property type="match status" value="4"/>
</dbReference>
<dbReference type="InterPro" id="IPR034075">
    <property type="entry name" value="Glr3161-like_dom"/>
</dbReference>
<evidence type="ECO:0000256" key="3">
    <source>
        <dbReference type="ARBA" id="ARBA00022801"/>
    </source>
</evidence>
<dbReference type="PROSITE" id="PS00138">
    <property type="entry name" value="SUBTILASE_SER"/>
    <property type="match status" value="1"/>
</dbReference>
<dbReference type="Pfam" id="PF17963">
    <property type="entry name" value="Big_9"/>
    <property type="match status" value="1"/>
</dbReference>
<evidence type="ECO:0000313" key="8">
    <source>
        <dbReference type="EMBL" id="AGB48831.1"/>
    </source>
</evidence>
<protein>
    <submittedName>
        <fullName evidence="8">Subtilisin-like serine protease</fullName>
    </submittedName>
</protein>
<gene>
    <name evidence="8" type="ordered locus">Metho_0566</name>
</gene>
<accession>L0KUP5</accession>
<dbReference type="Proteomes" id="UP000010866">
    <property type="component" value="Chromosome"/>
</dbReference>
<dbReference type="PANTHER" id="PTHR43806:SF11">
    <property type="entry name" value="CEREVISIN-RELATED"/>
    <property type="match status" value="1"/>
</dbReference>
<dbReference type="InterPro" id="IPR013783">
    <property type="entry name" value="Ig-like_fold"/>
</dbReference>
<dbReference type="GO" id="GO:0016020">
    <property type="term" value="C:membrane"/>
    <property type="evidence" value="ECO:0007669"/>
    <property type="project" value="InterPro"/>
</dbReference>
<dbReference type="CDD" id="cd05562">
    <property type="entry name" value="Peptidases_S53_like"/>
    <property type="match status" value="1"/>
</dbReference>
<keyword evidence="2 8" id="KW-0645">Protease</keyword>
<dbReference type="InterPro" id="IPR026453">
    <property type="entry name" value="PGF_pre_PGF"/>
</dbReference>
<dbReference type="InterPro" id="IPR000209">
    <property type="entry name" value="Peptidase_S8/S53_dom"/>
</dbReference>
<dbReference type="GO" id="GO:0004252">
    <property type="term" value="F:serine-type endopeptidase activity"/>
    <property type="evidence" value="ECO:0007669"/>
    <property type="project" value="InterPro"/>
</dbReference>
<evidence type="ECO:0000256" key="1">
    <source>
        <dbReference type="ARBA" id="ARBA00011073"/>
    </source>
</evidence>
<dbReference type="PANTHER" id="PTHR43806">
    <property type="entry name" value="PEPTIDASE S8"/>
    <property type="match status" value="1"/>
</dbReference>
<dbReference type="InterPro" id="IPR015500">
    <property type="entry name" value="Peptidase_S8_subtilisin-rel"/>
</dbReference>
<evidence type="ECO:0000259" key="7">
    <source>
        <dbReference type="PROSITE" id="PS50853"/>
    </source>
</evidence>
<feature type="transmembrane region" description="Helical" evidence="6">
    <location>
        <begin position="1314"/>
        <end position="1334"/>
    </location>
</feature>
<dbReference type="PRINTS" id="PR00723">
    <property type="entry name" value="SUBTILISIN"/>
</dbReference>
<feature type="domain" description="Fibronectin type-III" evidence="7">
    <location>
        <begin position="1012"/>
        <end position="1096"/>
    </location>
</feature>
<dbReference type="InterPro" id="IPR006644">
    <property type="entry name" value="Cadg"/>
</dbReference>
<organism evidence="8 9">
    <name type="scientific">Methanomethylovorans hollandica (strain DSM 15978 / NBRC 107637 / DMS1)</name>
    <dbReference type="NCBI Taxonomy" id="867904"/>
    <lineage>
        <taxon>Archaea</taxon>
        <taxon>Methanobacteriati</taxon>
        <taxon>Methanobacteriota</taxon>
        <taxon>Stenosarchaea group</taxon>
        <taxon>Methanomicrobia</taxon>
        <taxon>Methanosarcinales</taxon>
        <taxon>Methanosarcinaceae</taxon>
        <taxon>Methanomethylovorans</taxon>
    </lineage>
</organism>
<feature type="transmembrane region" description="Helical" evidence="6">
    <location>
        <begin position="12"/>
        <end position="32"/>
    </location>
</feature>
<keyword evidence="6" id="KW-0472">Membrane</keyword>
<dbReference type="GO" id="GO:0005509">
    <property type="term" value="F:calcium ion binding"/>
    <property type="evidence" value="ECO:0007669"/>
    <property type="project" value="InterPro"/>
</dbReference>
<evidence type="ECO:0000256" key="4">
    <source>
        <dbReference type="ARBA" id="ARBA00022825"/>
    </source>
</evidence>
<dbReference type="SUPFAM" id="SSF49299">
    <property type="entry name" value="PKD domain"/>
    <property type="match status" value="1"/>
</dbReference>
<dbReference type="Gene3D" id="3.40.50.200">
    <property type="entry name" value="Peptidase S8/S53 domain"/>
    <property type="match status" value="1"/>
</dbReference>
<dbReference type="SMART" id="SM00736">
    <property type="entry name" value="CADG"/>
    <property type="match status" value="4"/>
</dbReference>
<dbReference type="Gene3D" id="2.60.120.380">
    <property type="match status" value="1"/>
</dbReference>
<dbReference type="InterPro" id="IPR036116">
    <property type="entry name" value="FN3_sf"/>
</dbReference>
<keyword evidence="3" id="KW-0378">Hydrolase</keyword>
<keyword evidence="4" id="KW-0720">Serine protease</keyword>
<dbReference type="Pfam" id="PF00082">
    <property type="entry name" value="Peptidase_S8"/>
    <property type="match status" value="1"/>
</dbReference>
<keyword evidence="9" id="KW-1185">Reference proteome</keyword>
<dbReference type="KEGG" id="mhz:Metho_0566"/>
<dbReference type="InterPro" id="IPR050131">
    <property type="entry name" value="Peptidase_S8_subtilisin-like"/>
</dbReference>
<dbReference type="SUPFAM" id="SSF49265">
    <property type="entry name" value="Fibronectin type III"/>
    <property type="match status" value="1"/>
</dbReference>
<dbReference type="EMBL" id="CP003362">
    <property type="protein sequence ID" value="AGB48831.1"/>
    <property type="molecule type" value="Genomic_DNA"/>
</dbReference>
<dbReference type="SMART" id="SM00060">
    <property type="entry name" value="FN3"/>
    <property type="match status" value="1"/>
</dbReference>
<dbReference type="NCBIfam" id="TIGR04213">
    <property type="entry name" value="PGF_pre_PGF"/>
    <property type="match status" value="1"/>
</dbReference>
<reference evidence="9" key="1">
    <citation type="submission" date="2012-02" db="EMBL/GenBank/DDBJ databases">
        <title>Complete sequence of chromosome of Methanomethylovorans hollandica DSM 15978.</title>
        <authorList>
            <person name="Lucas S."/>
            <person name="Copeland A."/>
            <person name="Lapidus A."/>
            <person name="Glavina del Rio T."/>
            <person name="Dalin E."/>
            <person name="Tice H."/>
            <person name="Bruce D."/>
            <person name="Goodwin L."/>
            <person name="Pitluck S."/>
            <person name="Peters L."/>
            <person name="Mikhailova N."/>
            <person name="Held B."/>
            <person name="Kyrpides N."/>
            <person name="Mavromatis K."/>
            <person name="Ivanova N."/>
            <person name="Brettin T."/>
            <person name="Detter J.C."/>
            <person name="Han C."/>
            <person name="Larimer F."/>
            <person name="Land M."/>
            <person name="Hauser L."/>
            <person name="Markowitz V."/>
            <person name="Cheng J.-F."/>
            <person name="Hugenholtz P."/>
            <person name="Woyke T."/>
            <person name="Wu D."/>
            <person name="Spring S."/>
            <person name="Schroeder M."/>
            <person name="Brambilla E."/>
            <person name="Klenk H.-P."/>
            <person name="Eisen J.A."/>
        </authorList>
    </citation>
    <scope>NUCLEOTIDE SEQUENCE [LARGE SCALE GENOMIC DNA]</scope>
    <source>
        <strain evidence="9">DSM 15978 / NBRC 107637 / DMS1</strain>
    </source>
</reference>
<dbReference type="PROSITE" id="PS50853">
    <property type="entry name" value="FN3"/>
    <property type="match status" value="1"/>
</dbReference>
<dbReference type="GO" id="GO:0006508">
    <property type="term" value="P:proteolysis"/>
    <property type="evidence" value="ECO:0007669"/>
    <property type="project" value="UniProtKB-KW"/>
</dbReference>
<proteinExistence type="inferred from homology"/>
<feature type="region of interest" description="Disordered" evidence="5">
    <location>
        <begin position="1092"/>
        <end position="1125"/>
    </location>
</feature>
<keyword evidence="6" id="KW-0812">Transmembrane</keyword>
<dbReference type="InterPro" id="IPR015919">
    <property type="entry name" value="Cadherin-like_sf"/>
</dbReference>
<dbReference type="InterPro" id="IPR035986">
    <property type="entry name" value="PKD_dom_sf"/>
</dbReference>
<feature type="compositionally biased region" description="Low complexity" evidence="5">
    <location>
        <begin position="1107"/>
        <end position="1117"/>
    </location>
</feature>
<dbReference type="SUPFAM" id="SSF52743">
    <property type="entry name" value="Subtilisin-like"/>
    <property type="match status" value="1"/>
</dbReference>
<sequence length="1339" mass="143247" precursor="true">MHCKKQIQQLVSFATVLLFSGIVIFGSLSIAIGDINSSNASQAGGMTIVDISNITKEQEKMSSDLISLVTDQGELSSEATAYTNSAVSSPVQVNDEQERQLVFVYISLFQGEQTSIIDTYAWNITSIDADNSLVTAWVDVNRLEEIASLEEVRSVRTVVRPMVNTGAVKTAGDAIHRTDLVRSGYSKDGSGIKIGVISDGVNAISASQASGDLPSDVTVLRNNVGGDEGIAMMEIIHDMAPGAKLYFHDHGNSVYEFNDAIDSLVEAGCTIIVDDITWPDQPFFEDGVVATHVAEVIANNNIVYISSAGNSAMRHYQGMFVDDGTGYHDKVFPLPAGASFQLFLQWDDQFGLSSNDYDLYVLDSSGSTIAYSSNSQSGNGDPLEWTSTSYLSEPAYIKIKSRDGTAERRTLELFIYPSSQVTLDQTNLTSLDSIFGHPAVPDVIAVAAISGNNVDHDRVESYSSQGPVTIAYPVSAAREKPDLAGISSVAVTGAGNFGTIFSGTSAAAPHVAAVAAQLWGNDMNMSAAEVRNILYQTAEDVESSGSDYLSGHGRVDALNCFAYYVNRAPVLENTGNREINETQELVINLIATDMDGEALTYSTDAPFGTLVGNVFSWTPTYEDAGTYTVEFSVTDGKHTDSKLTTITVNNVDRAPVIETIGNKQINENSLLEFTILANDPDGDAVTYSVDDLPPGATFNVSTRTFSWISSPDIVGHYQVIFSAEANGLSDSETITITVGDLAGAPELGATGNRNINENDLLEFIVSASDPEGDIIIYSATDLPDGATFDINTGAFSWTPDYNDSGTYTVVFVAEAGGLLDSETIVITVNNVDREPELSPIGNKEVNESELLSFTISATDHDMDTISYLATNLPYGADLNNVTGEFSWAPTYSDSGVYDVEFIANANGLITSENVLITVNNVDRAPVFVPIGDQVADENRLLSFNISATDEDGDIVRYSAVSLPEGAELNSETGDFNWIPVATGNYVVTFIAESNGLNDSQNITIEVLDSPPFISDLSVSSITSSSITLTWTNSPDVAFTEIYRNNTIIGNVTGPSSQYEDLDLTSNTSYEYSLLPYAANGVEGSMVSITLVTSSPSSSNSGSGGSGRSSSSGTSAKSSGGGGGAGSSEDFVNIAVKDVATAYVMMDSDITYEFTREGNAVQSISFHSLKNSGEITSAIEVLKGRSKLVSSDAEGIVYKYINIWVGKSGFATPSNMNDIRINFKVNNSWIQEMGLAPEEVILQRYNGSSWEVLPTTLQSDTIEYSIFESTTPGFSAFAITGEKSMPSPVSSSEDIGSDQIENAGLTQSQPERSNIWSILMAILAISFVVVGYTYLKKRQN</sequence>
<dbReference type="STRING" id="867904.Metho_0566"/>
<dbReference type="InterPro" id="IPR023828">
    <property type="entry name" value="Peptidase_S8_Ser-AS"/>
</dbReference>
<evidence type="ECO:0000256" key="6">
    <source>
        <dbReference type="SAM" id="Phobius"/>
    </source>
</evidence>
<dbReference type="SUPFAM" id="SSF49313">
    <property type="entry name" value="Cadherin-like"/>
    <property type="match status" value="4"/>
</dbReference>
<keyword evidence="6" id="KW-1133">Transmembrane helix</keyword>
<name>L0KUP5_METHD</name>
<comment type="similarity">
    <text evidence="1">Belongs to the peptidase S8 family.</text>
</comment>
<dbReference type="Gene3D" id="2.60.40.10">
    <property type="entry name" value="Immunoglobulins"/>
    <property type="match status" value="6"/>
</dbReference>
<dbReference type="OrthoDB" id="103676at2157"/>
<dbReference type="InterPro" id="IPR036852">
    <property type="entry name" value="Peptidase_S8/S53_dom_sf"/>
</dbReference>
<evidence type="ECO:0000256" key="5">
    <source>
        <dbReference type="SAM" id="MobiDB-lite"/>
    </source>
</evidence>
<dbReference type="RefSeq" id="WP_015323999.1">
    <property type="nucleotide sequence ID" value="NC_019977.1"/>
</dbReference>
<dbReference type="GeneID" id="14407672"/>
<evidence type="ECO:0000313" key="9">
    <source>
        <dbReference type="Proteomes" id="UP000010866"/>
    </source>
</evidence>
<dbReference type="HOGENOM" id="CLU_268697_0_0_2"/>
<dbReference type="InterPro" id="IPR003961">
    <property type="entry name" value="FN3_dom"/>
</dbReference>
<evidence type="ECO:0000256" key="2">
    <source>
        <dbReference type="ARBA" id="ARBA00022670"/>
    </source>
</evidence>